<keyword evidence="2" id="KW-0479">Metal-binding</keyword>
<gene>
    <name evidence="10" type="ORF">TNCT_354171</name>
</gene>
<dbReference type="SUPFAM" id="SSF57667">
    <property type="entry name" value="beta-beta-alpha zinc fingers"/>
    <property type="match status" value="2"/>
</dbReference>
<protein>
    <recommendedName>
        <fullName evidence="9">C2H2-type domain-containing protein</fullName>
    </recommendedName>
</protein>
<dbReference type="AlphaFoldDB" id="A0A8X6G7G5"/>
<dbReference type="PANTHER" id="PTHR24388:SF54">
    <property type="entry name" value="PROTEIN ESCARGOT"/>
    <property type="match status" value="1"/>
</dbReference>
<sequence length="196" mass="22830">MENRYQCQICQITLETADSLKEHVRVHEHEIPLIGRSVRLPNTRGILIQPSTSDSGWMPCRCEMCNKRFAIMYNKRFAMMSNLVDNTWEKYAQRELSKKGFVGESTFKDRLQTPTRKKIFKCHICNLTSISEHDLNLHLLTHTSGYKCGVCQEKFTEMELYNEHLRAHATISVSDSMEIDGESFKEESILKHLLLM</sequence>
<dbReference type="GO" id="GO:0005634">
    <property type="term" value="C:nucleus"/>
    <property type="evidence" value="ECO:0007669"/>
    <property type="project" value="UniProtKB-SubCell"/>
</dbReference>
<organism evidence="10 11">
    <name type="scientific">Trichonephila clavata</name>
    <name type="common">Joro spider</name>
    <name type="synonym">Nephila clavata</name>
    <dbReference type="NCBI Taxonomy" id="2740835"/>
    <lineage>
        <taxon>Eukaryota</taxon>
        <taxon>Metazoa</taxon>
        <taxon>Ecdysozoa</taxon>
        <taxon>Arthropoda</taxon>
        <taxon>Chelicerata</taxon>
        <taxon>Arachnida</taxon>
        <taxon>Araneae</taxon>
        <taxon>Araneomorphae</taxon>
        <taxon>Entelegynae</taxon>
        <taxon>Araneoidea</taxon>
        <taxon>Nephilidae</taxon>
        <taxon>Trichonephila</taxon>
    </lineage>
</organism>
<dbReference type="GO" id="GO:0008270">
    <property type="term" value="F:zinc ion binding"/>
    <property type="evidence" value="ECO:0007669"/>
    <property type="project" value="UniProtKB-KW"/>
</dbReference>
<dbReference type="SMART" id="SM00355">
    <property type="entry name" value="ZnF_C2H2"/>
    <property type="match status" value="3"/>
</dbReference>
<dbReference type="Pfam" id="PF00096">
    <property type="entry name" value="zf-C2H2"/>
    <property type="match status" value="2"/>
</dbReference>
<evidence type="ECO:0000256" key="2">
    <source>
        <dbReference type="ARBA" id="ARBA00022723"/>
    </source>
</evidence>
<proteinExistence type="inferred from homology"/>
<dbReference type="GO" id="GO:0000981">
    <property type="term" value="F:DNA-binding transcription factor activity, RNA polymerase II-specific"/>
    <property type="evidence" value="ECO:0007669"/>
    <property type="project" value="TreeGrafter"/>
</dbReference>
<keyword evidence="5" id="KW-0862">Zinc</keyword>
<dbReference type="InterPro" id="IPR036236">
    <property type="entry name" value="Znf_C2H2_sf"/>
</dbReference>
<feature type="domain" description="C2H2-type" evidence="9">
    <location>
        <begin position="5"/>
        <end position="32"/>
    </location>
</feature>
<evidence type="ECO:0000256" key="7">
    <source>
        <dbReference type="ARBA" id="ARBA00037948"/>
    </source>
</evidence>
<dbReference type="EMBL" id="BMAO01034757">
    <property type="protein sequence ID" value="GFQ98680.1"/>
    <property type="molecule type" value="Genomic_DNA"/>
</dbReference>
<evidence type="ECO:0000256" key="5">
    <source>
        <dbReference type="ARBA" id="ARBA00022833"/>
    </source>
</evidence>
<feature type="domain" description="C2H2-type" evidence="9">
    <location>
        <begin position="146"/>
        <end position="169"/>
    </location>
</feature>
<evidence type="ECO:0000313" key="10">
    <source>
        <dbReference type="EMBL" id="GFQ98680.1"/>
    </source>
</evidence>
<dbReference type="PROSITE" id="PS50157">
    <property type="entry name" value="ZINC_FINGER_C2H2_2"/>
    <property type="match status" value="2"/>
</dbReference>
<reference evidence="10" key="1">
    <citation type="submission" date="2020-07" db="EMBL/GenBank/DDBJ databases">
        <title>Multicomponent nature underlies the extraordinary mechanical properties of spider dragline silk.</title>
        <authorList>
            <person name="Kono N."/>
            <person name="Nakamura H."/>
            <person name="Mori M."/>
            <person name="Yoshida Y."/>
            <person name="Ohtoshi R."/>
            <person name="Malay A.D."/>
            <person name="Moran D.A.P."/>
            <person name="Tomita M."/>
            <person name="Numata K."/>
            <person name="Arakawa K."/>
        </authorList>
    </citation>
    <scope>NUCLEOTIDE SEQUENCE</scope>
</reference>
<keyword evidence="11" id="KW-1185">Reference proteome</keyword>
<comment type="similarity">
    <text evidence="7">Belongs to the snail C2H2-type zinc-finger protein family.</text>
</comment>
<dbReference type="InterPro" id="IPR050527">
    <property type="entry name" value="Snail/Krueppel_Znf"/>
</dbReference>
<accession>A0A8X6G7G5</accession>
<keyword evidence="4 8" id="KW-0863">Zinc-finger</keyword>
<evidence type="ECO:0000256" key="1">
    <source>
        <dbReference type="ARBA" id="ARBA00004123"/>
    </source>
</evidence>
<evidence type="ECO:0000256" key="4">
    <source>
        <dbReference type="ARBA" id="ARBA00022771"/>
    </source>
</evidence>
<dbReference type="OrthoDB" id="9897853at2759"/>
<dbReference type="Gene3D" id="3.30.160.60">
    <property type="entry name" value="Classic Zinc Finger"/>
    <property type="match status" value="2"/>
</dbReference>
<dbReference type="PROSITE" id="PS00028">
    <property type="entry name" value="ZINC_FINGER_C2H2_1"/>
    <property type="match status" value="2"/>
</dbReference>
<dbReference type="PANTHER" id="PTHR24388">
    <property type="entry name" value="ZINC FINGER PROTEIN"/>
    <property type="match status" value="1"/>
</dbReference>
<comment type="caution">
    <text evidence="10">The sequence shown here is derived from an EMBL/GenBank/DDBJ whole genome shotgun (WGS) entry which is preliminary data.</text>
</comment>
<keyword evidence="6" id="KW-0539">Nucleus</keyword>
<dbReference type="GO" id="GO:0000978">
    <property type="term" value="F:RNA polymerase II cis-regulatory region sequence-specific DNA binding"/>
    <property type="evidence" value="ECO:0007669"/>
    <property type="project" value="TreeGrafter"/>
</dbReference>
<name>A0A8X6G7G5_TRICU</name>
<keyword evidence="3" id="KW-0677">Repeat</keyword>
<comment type="subcellular location">
    <subcellularLocation>
        <location evidence="1">Nucleus</location>
    </subcellularLocation>
</comment>
<dbReference type="Proteomes" id="UP000887116">
    <property type="component" value="Unassembled WGS sequence"/>
</dbReference>
<evidence type="ECO:0000259" key="9">
    <source>
        <dbReference type="PROSITE" id="PS50157"/>
    </source>
</evidence>
<dbReference type="InterPro" id="IPR013087">
    <property type="entry name" value="Znf_C2H2_type"/>
</dbReference>
<evidence type="ECO:0000256" key="6">
    <source>
        <dbReference type="ARBA" id="ARBA00023242"/>
    </source>
</evidence>
<evidence type="ECO:0000256" key="3">
    <source>
        <dbReference type="ARBA" id="ARBA00022737"/>
    </source>
</evidence>
<evidence type="ECO:0000313" key="11">
    <source>
        <dbReference type="Proteomes" id="UP000887116"/>
    </source>
</evidence>
<evidence type="ECO:0000256" key="8">
    <source>
        <dbReference type="PROSITE-ProRule" id="PRU00042"/>
    </source>
</evidence>